<organism evidence="3">
    <name type="scientific">Culex pipiens</name>
    <name type="common">House mosquito</name>
    <dbReference type="NCBI Taxonomy" id="7175"/>
    <lineage>
        <taxon>Eukaryota</taxon>
        <taxon>Metazoa</taxon>
        <taxon>Ecdysozoa</taxon>
        <taxon>Arthropoda</taxon>
        <taxon>Hexapoda</taxon>
        <taxon>Insecta</taxon>
        <taxon>Pterygota</taxon>
        <taxon>Neoptera</taxon>
        <taxon>Endopterygota</taxon>
        <taxon>Diptera</taxon>
        <taxon>Nematocera</taxon>
        <taxon>Culicoidea</taxon>
        <taxon>Culicidae</taxon>
        <taxon>Culicinae</taxon>
        <taxon>Culicini</taxon>
        <taxon>Culex</taxon>
        <taxon>Culex</taxon>
    </lineage>
</organism>
<dbReference type="AlphaFoldDB" id="A0A8D8KBN8"/>
<name>A0A8D8KBN8_CULPI</name>
<evidence type="ECO:0000256" key="1">
    <source>
        <dbReference type="SAM" id="Phobius"/>
    </source>
</evidence>
<proteinExistence type="predicted"/>
<sequence>MMRLLALLVLLLAASLVPLMLFSSEDSRLLLFVIRILWVEVSIFGIFTLVSRYRFFLMPNTSDRGRLMRRVFSPPRSCRSPSFSSGCVSSHAVVVVVVVMLVAATIVVVVVVAVVVKVLGFTTSADGVACGSAPFASCLWFTEPSIESDSTVAGSMITLLLFLLKLS</sequence>
<feature type="signal peptide" evidence="2">
    <location>
        <begin position="1"/>
        <end position="16"/>
    </location>
</feature>
<accession>A0A8D8KBN8</accession>
<reference evidence="3" key="1">
    <citation type="submission" date="2021-05" db="EMBL/GenBank/DDBJ databases">
        <authorList>
            <person name="Alioto T."/>
            <person name="Alioto T."/>
            <person name="Gomez Garrido J."/>
        </authorList>
    </citation>
    <scope>NUCLEOTIDE SEQUENCE</scope>
</reference>
<feature type="chain" id="PRO_5036261237" evidence="2">
    <location>
        <begin position="17"/>
        <end position="167"/>
    </location>
</feature>
<keyword evidence="2" id="KW-0732">Signal</keyword>
<keyword evidence="1" id="KW-0472">Membrane</keyword>
<feature type="transmembrane region" description="Helical" evidence="1">
    <location>
        <begin position="92"/>
        <end position="116"/>
    </location>
</feature>
<protein>
    <submittedName>
        <fullName evidence="3">(northern house mosquito) hypothetical protein</fullName>
    </submittedName>
</protein>
<evidence type="ECO:0000313" key="3">
    <source>
        <dbReference type="EMBL" id="CAG6584326.1"/>
    </source>
</evidence>
<dbReference type="EMBL" id="HBUE01206891">
    <property type="protein sequence ID" value="CAG6532454.1"/>
    <property type="molecule type" value="Transcribed_RNA"/>
</dbReference>
<keyword evidence="1" id="KW-0812">Transmembrane</keyword>
<dbReference type="EMBL" id="HBUE01313196">
    <property type="protein sequence ID" value="CAG6584326.1"/>
    <property type="molecule type" value="Transcribed_RNA"/>
</dbReference>
<keyword evidence="1" id="KW-1133">Transmembrane helix</keyword>
<evidence type="ECO:0000256" key="2">
    <source>
        <dbReference type="SAM" id="SignalP"/>
    </source>
</evidence>
<feature type="transmembrane region" description="Helical" evidence="1">
    <location>
        <begin position="29"/>
        <end position="50"/>
    </location>
</feature>